<feature type="region of interest" description="Disordered" evidence="1">
    <location>
        <begin position="65"/>
        <end position="87"/>
    </location>
</feature>
<evidence type="ECO:0000313" key="3">
    <source>
        <dbReference type="WBParaSite" id="TMUE_1000002555.1"/>
    </source>
</evidence>
<sequence>MVGHWLTPTSDASKGLPGCVKMLSIKTNQSSKHQPLLPSATYHSANVWGPCVTLVVVVAEKQARQRSSTELPPLATAVQHDDDDDDDGTSTCLLAYICKRCLDERQR</sequence>
<organism evidence="2 3">
    <name type="scientific">Trichuris muris</name>
    <name type="common">Mouse whipworm</name>
    <dbReference type="NCBI Taxonomy" id="70415"/>
    <lineage>
        <taxon>Eukaryota</taxon>
        <taxon>Metazoa</taxon>
        <taxon>Ecdysozoa</taxon>
        <taxon>Nematoda</taxon>
        <taxon>Enoplea</taxon>
        <taxon>Dorylaimia</taxon>
        <taxon>Trichinellida</taxon>
        <taxon>Trichuridae</taxon>
        <taxon>Trichuris</taxon>
    </lineage>
</organism>
<keyword evidence="2" id="KW-1185">Reference proteome</keyword>
<proteinExistence type="predicted"/>
<evidence type="ECO:0000256" key="1">
    <source>
        <dbReference type="SAM" id="MobiDB-lite"/>
    </source>
</evidence>
<evidence type="ECO:0000313" key="2">
    <source>
        <dbReference type="Proteomes" id="UP000046395"/>
    </source>
</evidence>
<name>A0A5S6Q5Q5_TRIMR</name>
<dbReference type="Proteomes" id="UP000046395">
    <property type="component" value="Unassembled WGS sequence"/>
</dbReference>
<protein>
    <submittedName>
        <fullName evidence="3">Uncharacterized protein</fullName>
    </submittedName>
</protein>
<dbReference type="WBParaSite" id="TMUE_1000002555.1">
    <property type="protein sequence ID" value="TMUE_1000002555.1"/>
    <property type="gene ID" value="WBGene00298370"/>
</dbReference>
<accession>A0A5S6Q5Q5</accession>
<reference evidence="3" key="1">
    <citation type="submission" date="2019-12" db="UniProtKB">
        <authorList>
            <consortium name="WormBaseParasite"/>
        </authorList>
    </citation>
    <scope>IDENTIFICATION</scope>
</reference>
<dbReference type="AlphaFoldDB" id="A0A5S6Q5Q5"/>